<evidence type="ECO:0000313" key="1">
    <source>
        <dbReference type="EMBL" id="KAE8250291.1"/>
    </source>
</evidence>
<organism evidence="1 2">
    <name type="scientific">Tilletia caries</name>
    <name type="common">wheat bunt fungus</name>
    <dbReference type="NCBI Taxonomy" id="13290"/>
    <lineage>
        <taxon>Eukaryota</taxon>
        <taxon>Fungi</taxon>
        <taxon>Dikarya</taxon>
        <taxon>Basidiomycota</taxon>
        <taxon>Ustilaginomycotina</taxon>
        <taxon>Exobasidiomycetes</taxon>
        <taxon>Tilletiales</taxon>
        <taxon>Tilletiaceae</taxon>
        <taxon>Tilletia</taxon>
    </lineage>
</organism>
<reference evidence="1" key="2">
    <citation type="journal article" date="2019" name="IMA Fungus">
        <title>Genome sequencing and comparison of five Tilletia species to identify candidate genes for the detection of regulated species infecting wheat.</title>
        <authorList>
            <person name="Nguyen H.D.T."/>
            <person name="Sultana T."/>
            <person name="Kesanakurti P."/>
            <person name="Hambleton S."/>
        </authorList>
    </citation>
    <scope>NUCLEOTIDE SEQUENCE</scope>
    <source>
        <strain evidence="1">DAOMC 238032</strain>
    </source>
</reference>
<dbReference type="Proteomes" id="UP000077671">
    <property type="component" value="Unassembled WGS sequence"/>
</dbReference>
<reference evidence="1" key="1">
    <citation type="submission" date="2016-04" db="EMBL/GenBank/DDBJ databases">
        <authorList>
            <person name="Nguyen H.D."/>
            <person name="Kesanakurti P."/>
            <person name="Cullis J."/>
            <person name="Levesque C.A."/>
            <person name="Hambleton S."/>
        </authorList>
    </citation>
    <scope>NUCLEOTIDE SEQUENCE</scope>
    <source>
        <strain evidence="1">DAOMC 238032</strain>
    </source>
</reference>
<name>A0A177V5Y2_9BASI</name>
<accession>A0A177V5Y2</accession>
<proteinExistence type="predicted"/>
<evidence type="ECO:0000313" key="2">
    <source>
        <dbReference type="Proteomes" id="UP000077671"/>
    </source>
</evidence>
<dbReference type="EMBL" id="LWDD02001249">
    <property type="protein sequence ID" value="KAE8250291.1"/>
    <property type="molecule type" value="Genomic_DNA"/>
</dbReference>
<protein>
    <submittedName>
        <fullName evidence="1">Uncharacterized protein</fullName>
    </submittedName>
</protein>
<gene>
    <name evidence="1" type="ORF">A4X03_0g6472</name>
</gene>
<sequence>MSATAALYAIYDGILANIDATQDLTDETITALLRLFDETLIQALYLVDRGAVRIIFPLTRDAISIYSSIVEVQSRHPEPTRAVVISPRGTSVRQDWCECAEFTLVAGGARGSSMGPHALPFPVCVHLLAAHLAHRTGRIIVMGEGQTARGSENQVLLDRLMRPFDTASPDGRS</sequence>
<comment type="caution">
    <text evidence="1">The sequence shown here is derived from an EMBL/GenBank/DDBJ whole genome shotgun (WGS) entry which is preliminary data.</text>
</comment>
<dbReference type="AlphaFoldDB" id="A0A177V5Y2"/>